<dbReference type="RefSeq" id="WP_419192065.1">
    <property type="nucleotide sequence ID" value="NZ_CP036287.1"/>
</dbReference>
<dbReference type="Proteomes" id="UP000316921">
    <property type="component" value="Chromosome"/>
</dbReference>
<dbReference type="EMBL" id="CP036287">
    <property type="protein sequence ID" value="QDU65519.1"/>
    <property type="molecule type" value="Genomic_DNA"/>
</dbReference>
<evidence type="ECO:0000256" key="1">
    <source>
        <dbReference type="SAM" id="Phobius"/>
    </source>
</evidence>
<keyword evidence="1" id="KW-0812">Transmembrane</keyword>
<protein>
    <recommendedName>
        <fullName evidence="4">Type II secretion system protein J</fullName>
    </recommendedName>
</protein>
<proteinExistence type="predicted"/>
<dbReference type="KEGG" id="pbap:Pla133_05840"/>
<organism evidence="2 3">
    <name type="scientific">Engelhardtia mirabilis</name>
    <dbReference type="NCBI Taxonomy" id="2528011"/>
    <lineage>
        <taxon>Bacteria</taxon>
        <taxon>Pseudomonadati</taxon>
        <taxon>Planctomycetota</taxon>
        <taxon>Planctomycetia</taxon>
        <taxon>Planctomycetia incertae sedis</taxon>
        <taxon>Engelhardtia</taxon>
    </lineage>
</organism>
<dbReference type="NCBIfam" id="TIGR02532">
    <property type="entry name" value="IV_pilin_GFxxxE"/>
    <property type="match status" value="1"/>
</dbReference>
<feature type="transmembrane region" description="Helical" evidence="1">
    <location>
        <begin position="12"/>
        <end position="34"/>
    </location>
</feature>
<reference evidence="2 3" key="1">
    <citation type="submission" date="2019-02" db="EMBL/GenBank/DDBJ databases">
        <title>Deep-cultivation of Planctomycetes and their phenomic and genomic characterization uncovers novel biology.</title>
        <authorList>
            <person name="Wiegand S."/>
            <person name="Jogler M."/>
            <person name="Boedeker C."/>
            <person name="Pinto D."/>
            <person name="Vollmers J."/>
            <person name="Rivas-Marin E."/>
            <person name="Kohn T."/>
            <person name="Peeters S.H."/>
            <person name="Heuer A."/>
            <person name="Rast P."/>
            <person name="Oberbeckmann S."/>
            <person name="Bunk B."/>
            <person name="Jeske O."/>
            <person name="Meyerdierks A."/>
            <person name="Storesund J.E."/>
            <person name="Kallscheuer N."/>
            <person name="Luecker S."/>
            <person name="Lage O.M."/>
            <person name="Pohl T."/>
            <person name="Merkel B.J."/>
            <person name="Hornburger P."/>
            <person name="Mueller R.-W."/>
            <person name="Bruemmer F."/>
            <person name="Labrenz M."/>
            <person name="Spormann A.M."/>
            <person name="Op den Camp H."/>
            <person name="Overmann J."/>
            <person name="Amann R."/>
            <person name="Jetten M.S.M."/>
            <person name="Mascher T."/>
            <person name="Medema M.H."/>
            <person name="Devos D.P."/>
            <person name="Kaster A.-K."/>
            <person name="Ovreas L."/>
            <person name="Rohde M."/>
            <person name="Galperin M.Y."/>
            <person name="Jogler C."/>
        </authorList>
    </citation>
    <scope>NUCLEOTIDE SEQUENCE [LARGE SCALE GENOMIC DNA]</scope>
    <source>
        <strain evidence="2 3">Pla133</strain>
    </source>
</reference>
<keyword evidence="1" id="KW-1133">Transmembrane helix</keyword>
<dbReference type="InterPro" id="IPR012902">
    <property type="entry name" value="N_methyl_site"/>
</dbReference>
<dbReference type="AlphaFoldDB" id="A0A518BEV2"/>
<sequence>MRHHSRSRGGFSLLELMLALSLFAIVAVNASMLVRTSQNGRQRSDDRAQLALIANQTLERISLALMGADQALMNPMNPAPMHSPTINFVVATGVEDGEPVWGDPERIALDAEGFQVLWYRNPEEEGETRVVWGKYVAEAAIGETLENVEDDNDNGLIDEYGLAFHLADDNRSVLIQLSLARVNSVGKRFEVYNETRVAFRN</sequence>
<evidence type="ECO:0008006" key="4">
    <source>
        <dbReference type="Google" id="ProtNLM"/>
    </source>
</evidence>
<name>A0A518BEV2_9BACT</name>
<evidence type="ECO:0000313" key="3">
    <source>
        <dbReference type="Proteomes" id="UP000316921"/>
    </source>
</evidence>
<gene>
    <name evidence="2" type="ORF">Pla133_05840</name>
</gene>
<dbReference type="Pfam" id="PF07963">
    <property type="entry name" value="N_methyl"/>
    <property type="match status" value="1"/>
</dbReference>
<accession>A0A518BEV2</accession>
<keyword evidence="3" id="KW-1185">Reference proteome</keyword>
<keyword evidence="1" id="KW-0472">Membrane</keyword>
<evidence type="ECO:0000313" key="2">
    <source>
        <dbReference type="EMBL" id="QDU65519.1"/>
    </source>
</evidence>